<feature type="transmembrane region" description="Helical" evidence="6">
    <location>
        <begin position="243"/>
        <end position="261"/>
    </location>
</feature>
<keyword evidence="4 6" id="KW-1133">Transmembrane helix</keyword>
<feature type="transmembrane region" description="Helical" evidence="6">
    <location>
        <begin position="68"/>
        <end position="88"/>
    </location>
</feature>
<evidence type="ECO:0000313" key="7">
    <source>
        <dbReference type="EMBL" id="SMB98195.1"/>
    </source>
</evidence>
<dbReference type="PANTHER" id="PTHR31632">
    <property type="entry name" value="IRON TRANSPORTER FTH1"/>
    <property type="match status" value="1"/>
</dbReference>
<dbReference type="EMBL" id="LT838272">
    <property type="protein sequence ID" value="SMB98195.1"/>
    <property type="molecule type" value="Genomic_DNA"/>
</dbReference>
<dbReference type="Pfam" id="PF03239">
    <property type="entry name" value="FTR1"/>
    <property type="match status" value="1"/>
</dbReference>
<feature type="transmembrane region" description="Helical" evidence="6">
    <location>
        <begin position="109"/>
        <end position="127"/>
    </location>
</feature>
<feature type="transmembrane region" description="Helical" evidence="6">
    <location>
        <begin position="147"/>
        <end position="166"/>
    </location>
</feature>
<protein>
    <submittedName>
        <fullName evidence="7">High-affinity iron transporter</fullName>
    </submittedName>
</protein>
<dbReference type="GO" id="GO:0015093">
    <property type="term" value="F:ferrous iron transmembrane transporter activity"/>
    <property type="evidence" value="ECO:0007669"/>
    <property type="project" value="TreeGrafter"/>
</dbReference>
<feature type="transmembrane region" description="Helical" evidence="6">
    <location>
        <begin position="178"/>
        <end position="199"/>
    </location>
</feature>
<accession>A0A1W1VXW3</accession>
<keyword evidence="3 6" id="KW-0812">Transmembrane</keyword>
<feature type="transmembrane region" description="Helical" evidence="6">
    <location>
        <begin position="6"/>
        <end position="26"/>
    </location>
</feature>
<comment type="subcellular location">
    <subcellularLocation>
        <location evidence="1">Membrane</location>
        <topology evidence="1">Multi-pass membrane protein</topology>
    </subcellularLocation>
</comment>
<evidence type="ECO:0000256" key="3">
    <source>
        <dbReference type="ARBA" id="ARBA00022692"/>
    </source>
</evidence>
<dbReference type="OrthoDB" id="8215804at2"/>
<evidence type="ECO:0000256" key="4">
    <source>
        <dbReference type="ARBA" id="ARBA00022989"/>
    </source>
</evidence>
<name>A0A1W1VXW3_9FIRM</name>
<evidence type="ECO:0000256" key="6">
    <source>
        <dbReference type="SAM" id="Phobius"/>
    </source>
</evidence>
<dbReference type="AlphaFoldDB" id="A0A1W1VXW3"/>
<dbReference type="PANTHER" id="PTHR31632:SF2">
    <property type="entry name" value="PLASMA MEMBRANE IRON PERMEASE"/>
    <property type="match status" value="1"/>
</dbReference>
<reference evidence="7 8" key="1">
    <citation type="submission" date="2017-04" db="EMBL/GenBank/DDBJ databases">
        <authorList>
            <person name="Afonso C.L."/>
            <person name="Miller P.J."/>
            <person name="Scott M.A."/>
            <person name="Spackman E."/>
            <person name="Goraichik I."/>
            <person name="Dimitrov K.M."/>
            <person name="Suarez D.L."/>
            <person name="Swayne D.E."/>
        </authorList>
    </citation>
    <scope>NUCLEOTIDE SEQUENCE [LARGE SCALE GENOMIC DNA]</scope>
    <source>
        <strain evidence="7 8">ToBE</strain>
    </source>
</reference>
<keyword evidence="5 6" id="KW-0472">Membrane</keyword>
<comment type="similarity">
    <text evidence="2">Belongs to the oxidase-dependent Fe transporter (OFeT) (TC 9.A.10.1) family.</text>
</comment>
<keyword evidence="8" id="KW-1185">Reference proteome</keyword>
<sequence>MLAGMLITIREGLEAFLIVGILLGYLKKIGQERFAKHIWLGFFAALTSSVTLAWVFQLLAVQFEGTSALVFEMVISLVAVGVLTYMVLWMQQQSLTIKSDLENQVNAALSANNVLALAGLAFVSVLREGLETALFLTALAGSSETGSLLPGALLGLAVAALVAFAFFRAAVRLNLRKFFLVTGFLLIFIAAGLVGHAILASHELGLVPPIISEVWNTNGIIDEEGLLGRVLHAFIGYDGNPSLMWVLGYFGYVLVFGRKFLQQIGRARSAPTSSQR</sequence>
<evidence type="ECO:0000256" key="5">
    <source>
        <dbReference type="ARBA" id="ARBA00023136"/>
    </source>
</evidence>
<dbReference type="STRING" id="698762.SAMN00808754_2193"/>
<proteinExistence type="inferred from homology"/>
<feature type="transmembrane region" description="Helical" evidence="6">
    <location>
        <begin position="38"/>
        <end position="56"/>
    </location>
</feature>
<dbReference type="GO" id="GO:0033573">
    <property type="term" value="C:high-affinity iron permease complex"/>
    <property type="evidence" value="ECO:0007669"/>
    <property type="project" value="InterPro"/>
</dbReference>
<dbReference type="Proteomes" id="UP000192569">
    <property type="component" value="Chromosome I"/>
</dbReference>
<evidence type="ECO:0000313" key="8">
    <source>
        <dbReference type="Proteomes" id="UP000192569"/>
    </source>
</evidence>
<evidence type="ECO:0000256" key="2">
    <source>
        <dbReference type="ARBA" id="ARBA00008333"/>
    </source>
</evidence>
<organism evidence="7 8">
    <name type="scientific">Thermanaeromonas toyohensis ToBE</name>
    <dbReference type="NCBI Taxonomy" id="698762"/>
    <lineage>
        <taxon>Bacteria</taxon>
        <taxon>Bacillati</taxon>
        <taxon>Bacillota</taxon>
        <taxon>Clostridia</taxon>
        <taxon>Neomoorellales</taxon>
        <taxon>Neomoorellaceae</taxon>
        <taxon>Thermanaeromonas</taxon>
    </lineage>
</organism>
<dbReference type="RefSeq" id="WP_084665754.1">
    <property type="nucleotide sequence ID" value="NZ_LT838272.1"/>
</dbReference>
<evidence type="ECO:0000256" key="1">
    <source>
        <dbReference type="ARBA" id="ARBA00004141"/>
    </source>
</evidence>
<dbReference type="InterPro" id="IPR004923">
    <property type="entry name" value="FTR1/Fip1/EfeU"/>
</dbReference>
<gene>
    <name evidence="7" type="ORF">SAMN00808754_2193</name>
</gene>